<dbReference type="RefSeq" id="WP_202953192.1">
    <property type="nucleotide sequence ID" value="NZ_JAPCID010000002.1"/>
</dbReference>
<keyword evidence="9" id="KW-1185">Reference proteome</keyword>
<name>A0ABT4RCN3_9ACTN</name>
<dbReference type="PROSITE" id="PS51000">
    <property type="entry name" value="HTH_DEOR_2"/>
    <property type="match status" value="1"/>
</dbReference>
<evidence type="ECO:0000256" key="3">
    <source>
        <dbReference type="ARBA" id="ARBA00023015"/>
    </source>
</evidence>
<dbReference type="InterPro" id="IPR050313">
    <property type="entry name" value="Carb_Metab_HTH_regulators"/>
</dbReference>
<dbReference type="SUPFAM" id="SSF46785">
    <property type="entry name" value="Winged helix' DNA-binding domain"/>
    <property type="match status" value="1"/>
</dbReference>
<dbReference type="EMBL" id="JAPCID010000002">
    <property type="protein sequence ID" value="MDA0136261.1"/>
    <property type="molecule type" value="Genomic_DNA"/>
</dbReference>
<keyword evidence="4 8" id="KW-0238">DNA-binding</keyword>
<keyword evidence="3" id="KW-0805">Transcription regulation</keyword>
<dbReference type="InterPro" id="IPR001034">
    <property type="entry name" value="DeoR_HTH"/>
</dbReference>
<reference evidence="8" key="1">
    <citation type="submission" date="2022-10" db="EMBL/GenBank/DDBJ databases">
        <title>The WGS of Solirubrobacter sp. CPCC 204708.</title>
        <authorList>
            <person name="Jiang Z."/>
        </authorList>
    </citation>
    <scope>NUCLEOTIDE SEQUENCE</scope>
    <source>
        <strain evidence="8">CPCC 204708</strain>
    </source>
</reference>
<evidence type="ECO:0000313" key="9">
    <source>
        <dbReference type="Proteomes" id="UP001147700"/>
    </source>
</evidence>
<evidence type="ECO:0000256" key="2">
    <source>
        <dbReference type="ARBA" id="ARBA00022491"/>
    </source>
</evidence>
<proteinExistence type="predicted"/>
<dbReference type="InterPro" id="IPR036390">
    <property type="entry name" value="WH_DNA-bd_sf"/>
</dbReference>
<accession>A0ABT4RCN3</accession>
<evidence type="ECO:0000259" key="7">
    <source>
        <dbReference type="PROSITE" id="PS51000"/>
    </source>
</evidence>
<dbReference type="Gene3D" id="3.40.50.1360">
    <property type="match status" value="1"/>
</dbReference>
<feature type="domain" description="HTH deoR-type" evidence="7">
    <location>
        <begin position="3"/>
        <end position="58"/>
    </location>
</feature>
<dbReference type="SMART" id="SM00420">
    <property type="entry name" value="HTH_DEOR"/>
    <property type="match status" value="1"/>
</dbReference>
<dbReference type="Pfam" id="PF08220">
    <property type="entry name" value="HTH_DeoR"/>
    <property type="match status" value="1"/>
</dbReference>
<dbReference type="Pfam" id="PF00455">
    <property type="entry name" value="DeoRC"/>
    <property type="match status" value="1"/>
</dbReference>
<evidence type="ECO:0000256" key="5">
    <source>
        <dbReference type="ARBA" id="ARBA00023163"/>
    </source>
</evidence>
<dbReference type="GO" id="GO:0003677">
    <property type="term" value="F:DNA binding"/>
    <property type="evidence" value="ECO:0007669"/>
    <property type="project" value="UniProtKB-KW"/>
</dbReference>
<dbReference type="Proteomes" id="UP001147700">
    <property type="component" value="Unassembled WGS sequence"/>
</dbReference>
<dbReference type="PROSITE" id="PS00894">
    <property type="entry name" value="HTH_DEOR_1"/>
    <property type="match status" value="1"/>
</dbReference>
<dbReference type="InterPro" id="IPR037171">
    <property type="entry name" value="NagB/RpiA_transferase-like"/>
</dbReference>
<evidence type="ECO:0000256" key="4">
    <source>
        <dbReference type="ARBA" id="ARBA00023125"/>
    </source>
</evidence>
<dbReference type="PANTHER" id="PTHR30363">
    <property type="entry name" value="HTH-TYPE TRANSCRIPTIONAL REGULATOR SRLR-RELATED"/>
    <property type="match status" value="1"/>
</dbReference>
<dbReference type="SUPFAM" id="SSF100950">
    <property type="entry name" value="NagB/RpiA/CoA transferase-like"/>
    <property type="match status" value="1"/>
</dbReference>
<dbReference type="InterPro" id="IPR018356">
    <property type="entry name" value="Tscrpt_reg_HTH_DeoR_CS"/>
</dbReference>
<dbReference type="InterPro" id="IPR036388">
    <property type="entry name" value="WH-like_DNA-bd_sf"/>
</dbReference>
<dbReference type="PRINTS" id="PR00037">
    <property type="entry name" value="HTHLACR"/>
</dbReference>
<gene>
    <name evidence="8" type="ORF">OJ962_02030</name>
</gene>
<keyword evidence="5" id="KW-0804">Transcription</keyword>
<protein>
    <recommendedName>
        <fullName evidence="1">Lactose phosphotransferase system repressor</fullName>
    </recommendedName>
</protein>
<dbReference type="SMART" id="SM01134">
    <property type="entry name" value="DeoRC"/>
    <property type="match status" value="1"/>
</dbReference>
<evidence type="ECO:0000313" key="8">
    <source>
        <dbReference type="EMBL" id="MDA0136261.1"/>
    </source>
</evidence>
<comment type="function">
    <text evidence="6">Repressor of the lactose catabolism operon. Galactose-6-phosphate is the inducer.</text>
</comment>
<comment type="caution">
    <text evidence="8">The sequence shown here is derived from an EMBL/GenBank/DDBJ whole genome shotgun (WGS) entry which is preliminary data.</text>
</comment>
<keyword evidence="2" id="KW-0678">Repressor</keyword>
<sequence length="247" mass="25936">MLAATRHDAILDALAAHGTVATTELAERLGVSVDTVRRDLLELEHSGHLRRVHGGAVRPAPGKRRFVDRVAEGASGKAVVGALAAQLLRSGQLIAVGGGTTTLELARALSPELSATVVTTSPDVAVALRDLPDVDVIVPGGRLDRTSQTLVGAETIAQIQTLRPDLCVIGACSVHPEYGITLREREEAQVLRALVERSHRLVVLATAEKLGTAAPHVVSERIDALVSDAPAAELEPYAQAGIELVRP</sequence>
<dbReference type="Gene3D" id="1.10.10.10">
    <property type="entry name" value="Winged helix-like DNA-binding domain superfamily/Winged helix DNA-binding domain"/>
    <property type="match status" value="1"/>
</dbReference>
<dbReference type="PANTHER" id="PTHR30363:SF4">
    <property type="entry name" value="GLYCEROL-3-PHOSPHATE REGULON REPRESSOR"/>
    <property type="match status" value="1"/>
</dbReference>
<evidence type="ECO:0000256" key="6">
    <source>
        <dbReference type="ARBA" id="ARBA00024937"/>
    </source>
</evidence>
<evidence type="ECO:0000256" key="1">
    <source>
        <dbReference type="ARBA" id="ARBA00021390"/>
    </source>
</evidence>
<organism evidence="8 9">
    <name type="scientific">Solirubrobacter deserti</name>
    <dbReference type="NCBI Taxonomy" id="2282478"/>
    <lineage>
        <taxon>Bacteria</taxon>
        <taxon>Bacillati</taxon>
        <taxon>Actinomycetota</taxon>
        <taxon>Thermoleophilia</taxon>
        <taxon>Solirubrobacterales</taxon>
        <taxon>Solirubrobacteraceae</taxon>
        <taxon>Solirubrobacter</taxon>
    </lineage>
</organism>
<dbReference type="InterPro" id="IPR014036">
    <property type="entry name" value="DeoR-like_C"/>
</dbReference>